<evidence type="ECO:0000313" key="2">
    <source>
        <dbReference type="EMBL" id="MCL1126272.1"/>
    </source>
</evidence>
<dbReference type="RefSeq" id="WP_248941660.1">
    <property type="nucleotide sequence ID" value="NZ_JAKIKS010000080.1"/>
</dbReference>
<gene>
    <name evidence="2" type="ORF">L2764_17745</name>
</gene>
<dbReference type="PANTHER" id="PTHR43415:SF5">
    <property type="entry name" value="ACETYLTRANSFERASE"/>
    <property type="match status" value="1"/>
</dbReference>
<dbReference type="PANTHER" id="PTHR43415">
    <property type="entry name" value="SPERMIDINE N(1)-ACETYLTRANSFERASE"/>
    <property type="match status" value="1"/>
</dbReference>
<organism evidence="2 3">
    <name type="scientific">Shewanella surugensis</name>
    <dbReference type="NCBI Taxonomy" id="212020"/>
    <lineage>
        <taxon>Bacteria</taxon>
        <taxon>Pseudomonadati</taxon>
        <taxon>Pseudomonadota</taxon>
        <taxon>Gammaproteobacteria</taxon>
        <taxon>Alteromonadales</taxon>
        <taxon>Shewanellaceae</taxon>
        <taxon>Shewanella</taxon>
    </lineage>
</organism>
<comment type="caution">
    <text evidence="2">The sequence shown here is derived from an EMBL/GenBank/DDBJ whole genome shotgun (WGS) entry which is preliminary data.</text>
</comment>
<keyword evidence="3" id="KW-1185">Reference proteome</keyword>
<proteinExistence type="predicted"/>
<feature type="domain" description="N-acetyltransferase" evidence="1">
    <location>
        <begin position="2"/>
        <end position="162"/>
    </location>
</feature>
<reference evidence="2 3" key="1">
    <citation type="submission" date="2022-01" db="EMBL/GenBank/DDBJ databases">
        <title>Whole genome-based taxonomy of the Shewanellaceae.</title>
        <authorList>
            <person name="Martin-Rodriguez A.J."/>
        </authorList>
    </citation>
    <scope>NUCLEOTIDE SEQUENCE [LARGE SCALE GENOMIC DNA]</scope>
    <source>
        <strain evidence="2 3">DSM 17177</strain>
    </source>
</reference>
<dbReference type="CDD" id="cd04301">
    <property type="entry name" value="NAT_SF"/>
    <property type="match status" value="1"/>
</dbReference>
<dbReference type="Gene3D" id="3.40.630.30">
    <property type="match status" value="1"/>
</dbReference>
<accession>A0ABT0LEY9</accession>
<dbReference type="PROSITE" id="PS51186">
    <property type="entry name" value="GNAT"/>
    <property type="match status" value="1"/>
</dbReference>
<dbReference type="GO" id="GO:0016746">
    <property type="term" value="F:acyltransferase activity"/>
    <property type="evidence" value="ECO:0007669"/>
    <property type="project" value="UniProtKB-KW"/>
</dbReference>
<evidence type="ECO:0000313" key="3">
    <source>
        <dbReference type="Proteomes" id="UP001203423"/>
    </source>
</evidence>
<evidence type="ECO:0000259" key="1">
    <source>
        <dbReference type="PROSITE" id="PS51186"/>
    </source>
</evidence>
<keyword evidence="2" id="KW-0012">Acyltransferase</keyword>
<dbReference type="Pfam" id="PF00583">
    <property type="entry name" value="Acetyltransf_1"/>
    <property type="match status" value="1"/>
</dbReference>
<dbReference type="EC" id="2.3.1.-" evidence="2"/>
<dbReference type="SUPFAM" id="SSF55729">
    <property type="entry name" value="Acyl-CoA N-acyltransferases (Nat)"/>
    <property type="match status" value="1"/>
</dbReference>
<dbReference type="Proteomes" id="UP001203423">
    <property type="component" value="Unassembled WGS sequence"/>
</dbReference>
<protein>
    <submittedName>
        <fullName evidence="2">GNAT family N-acetyltransferase</fullName>
        <ecNumber evidence="2">2.3.1.-</ecNumber>
    </submittedName>
</protein>
<name>A0ABT0LEY9_9GAMM</name>
<keyword evidence="2" id="KW-0808">Transferase</keyword>
<dbReference type="InterPro" id="IPR016181">
    <property type="entry name" value="Acyl_CoA_acyltransferase"/>
</dbReference>
<sequence length="162" mass="18145">MIKVRHSQLSDLAAIKGIYEQEHAVSNTLQLPFQSDDLWEKRLTACSDNHINVVALIDNQVVGQLSLLVMDRPRRKHVATLGMGVSSVHTGKGVGSQLLIAALDLADNWLNIRRIELEVYQTNEAAICLYKKHGFVEEGLLRDYAFKNGGYVDALMMARLRT</sequence>
<dbReference type="InterPro" id="IPR000182">
    <property type="entry name" value="GNAT_dom"/>
</dbReference>
<dbReference type="EMBL" id="JAKIKS010000080">
    <property type="protein sequence ID" value="MCL1126272.1"/>
    <property type="molecule type" value="Genomic_DNA"/>
</dbReference>